<name>X0UBW0_9ZZZZ</name>
<dbReference type="SUPFAM" id="SSF103025">
    <property type="entry name" value="Folate-binding domain"/>
    <property type="match status" value="1"/>
</dbReference>
<proteinExistence type="predicted"/>
<gene>
    <name evidence="3" type="ORF">S01H1_38217</name>
</gene>
<evidence type="ECO:0000313" key="3">
    <source>
        <dbReference type="EMBL" id="GAG03294.1"/>
    </source>
</evidence>
<dbReference type="GO" id="GO:0005739">
    <property type="term" value="C:mitochondrion"/>
    <property type="evidence" value="ECO:0007669"/>
    <property type="project" value="TreeGrafter"/>
</dbReference>
<dbReference type="PANTHER" id="PTHR43757">
    <property type="entry name" value="AMINOMETHYLTRANSFERASE"/>
    <property type="match status" value="1"/>
</dbReference>
<feature type="non-terminal residue" evidence="3">
    <location>
        <position position="268"/>
    </location>
</feature>
<dbReference type="Gene3D" id="3.50.50.60">
    <property type="entry name" value="FAD/NAD(P)-binding domain"/>
    <property type="match status" value="1"/>
</dbReference>
<feature type="non-terminal residue" evidence="3">
    <location>
        <position position="1"/>
    </location>
</feature>
<dbReference type="AlphaFoldDB" id="X0UBW0"/>
<feature type="domain" description="FAD dependent oxidoreductase central" evidence="2">
    <location>
        <begin position="30"/>
        <end position="86"/>
    </location>
</feature>
<reference evidence="3" key="1">
    <citation type="journal article" date="2014" name="Front. Microbiol.">
        <title>High frequency of phylogenetically diverse reductive dehalogenase-homologous genes in deep subseafloor sedimentary metagenomes.</title>
        <authorList>
            <person name="Kawai M."/>
            <person name="Futagami T."/>
            <person name="Toyoda A."/>
            <person name="Takaki Y."/>
            <person name="Nishi S."/>
            <person name="Hori S."/>
            <person name="Arai W."/>
            <person name="Tsubouchi T."/>
            <person name="Morono Y."/>
            <person name="Uchiyama I."/>
            <person name="Ito T."/>
            <person name="Fujiyama A."/>
            <person name="Inagaki F."/>
            <person name="Takami H."/>
        </authorList>
    </citation>
    <scope>NUCLEOTIDE SEQUENCE</scope>
    <source>
        <strain evidence="3">Expedition CK06-06</strain>
    </source>
</reference>
<dbReference type="InterPro" id="IPR027266">
    <property type="entry name" value="TrmE/GcvT-like"/>
</dbReference>
<feature type="domain" description="GCVT N-terminal" evidence="1">
    <location>
        <begin position="88"/>
        <end position="268"/>
    </location>
</feature>
<dbReference type="InterPro" id="IPR006222">
    <property type="entry name" value="GCVT_N"/>
</dbReference>
<evidence type="ECO:0000259" key="2">
    <source>
        <dbReference type="Pfam" id="PF16350"/>
    </source>
</evidence>
<dbReference type="Pfam" id="PF16350">
    <property type="entry name" value="FAO_M"/>
    <property type="match status" value="1"/>
</dbReference>
<dbReference type="Pfam" id="PF01571">
    <property type="entry name" value="GCV_T"/>
    <property type="match status" value="1"/>
</dbReference>
<dbReference type="Gene3D" id="3.30.1360.120">
    <property type="entry name" value="Probable tRNA modification gtpase trme, domain 1"/>
    <property type="match status" value="1"/>
</dbReference>
<dbReference type="InterPro" id="IPR028896">
    <property type="entry name" value="GcvT/YgfZ/DmdA"/>
</dbReference>
<dbReference type="PANTHER" id="PTHR43757:SF2">
    <property type="entry name" value="AMINOMETHYLTRANSFERASE, MITOCHONDRIAL"/>
    <property type="match status" value="1"/>
</dbReference>
<dbReference type="InterPro" id="IPR032503">
    <property type="entry name" value="FAO_M"/>
</dbReference>
<dbReference type="InterPro" id="IPR036188">
    <property type="entry name" value="FAD/NAD-bd_sf"/>
</dbReference>
<evidence type="ECO:0008006" key="4">
    <source>
        <dbReference type="Google" id="ProtNLM"/>
    </source>
</evidence>
<sequence length="268" mass="30918">QKVRGLWYAVAIWVKDAPGMAKLLVDWMTDGRTEIDHNAIDYARFYPHQTQEQFIHERCTETAMKIYNPAVHPREPFAGGRGVRRSPFYAREVELGGYFMELGGWERAHGYAANEHLLEKYGKQVPLRENEWDNRHFWRVSNAEHLEMSENVGMVNLSHFAMYDITGPDQEALMEYLCAAKVGGENTLGKGIYTHFLDDEGMVQADFTVFRMEDRYRFVDGADAGNRDFLYMKRTAEDRGLDVSIEDVSEKFTTIGLWGPNARTTLQQ</sequence>
<protein>
    <recommendedName>
        <fullName evidence="4">Aminomethyltransferase folate-binding domain-containing protein</fullName>
    </recommendedName>
</protein>
<dbReference type="EMBL" id="BARS01024043">
    <property type="protein sequence ID" value="GAG03294.1"/>
    <property type="molecule type" value="Genomic_DNA"/>
</dbReference>
<evidence type="ECO:0000259" key="1">
    <source>
        <dbReference type="Pfam" id="PF01571"/>
    </source>
</evidence>
<comment type="caution">
    <text evidence="3">The sequence shown here is derived from an EMBL/GenBank/DDBJ whole genome shotgun (WGS) entry which is preliminary data.</text>
</comment>
<accession>X0UBW0</accession>
<organism evidence="3">
    <name type="scientific">marine sediment metagenome</name>
    <dbReference type="NCBI Taxonomy" id="412755"/>
    <lineage>
        <taxon>unclassified sequences</taxon>
        <taxon>metagenomes</taxon>
        <taxon>ecological metagenomes</taxon>
    </lineage>
</organism>